<dbReference type="SUPFAM" id="SSF57716">
    <property type="entry name" value="Glucocorticoid receptor-like (DNA-binding domain)"/>
    <property type="match status" value="1"/>
</dbReference>
<evidence type="ECO:0000313" key="9">
    <source>
        <dbReference type="EMBL" id="KAE8290605.1"/>
    </source>
</evidence>
<organism evidence="9 10">
    <name type="scientific">Larimichthys crocea</name>
    <name type="common">Large yellow croaker</name>
    <name type="synonym">Pseudosciaena crocea</name>
    <dbReference type="NCBI Taxonomy" id="215358"/>
    <lineage>
        <taxon>Eukaryota</taxon>
        <taxon>Metazoa</taxon>
        <taxon>Chordata</taxon>
        <taxon>Craniata</taxon>
        <taxon>Vertebrata</taxon>
        <taxon>Euteleostomi</taxon>
        <taxon>Actinopterygii</taxon>
        <taxon>Neopterygii</taxon>
        <taxon>Teleostei</taxon>
        <taxon>Neoteleostei</taxon>
        <taxon>Acanthomorphata</taxon>
        <taxon>Eupercaria</taxon>
        <taxon>Sciaenidae</taxon>
        <taxon>Larimichthys</taxon>
    </lineage>
</organism>
<evidence type="ECO:0000256" key="3">
    <source>
        <dbReference type="ARBA" id="ARBA00022833"/>
    </source>
</evidence>
<dbReference type="GO" id="GO:0003677">
    <property type="term" value="F:DNA binding"/>
    <property type="evidence" value="ECO:0007669"/>
    <property type="project" value="UniProtKB-UniRule"/>
</dbReference>
<dbReference type="Pfam" id="PF05485">
    <property type="entry name" value="THAP"/>
    <property type="match status" value="1"/>
</dbReference>
<keyword evidence="3" id="KW-0862">Zinc</keyword>
<keyword evidence="10" id="KW-1185">Reference proteome</keyword>
<comment type="caution">
    <text evidence="9">The sequence shown here is derived from an EMBL/GenBank/DDBJ whole genome shotgun (WGS) entry which is preliminary data.</text>
</comment>
<dbReference type="InterPro" id="IPR048366">
    <property type="entry name" value="TNP-like_GBD"/>
</dbReference>
<dbReference type="Gene3D" id="6.20.210.20">
    <property type="entry name" value="THAP domain"/>
    <property type="match status" value="1"/>
</dbReference>
<feature type="compositionally biased region" description="Basic and acidic residues" evidence="7">
    <location>
        <begin position="90"/>
        <end position="106"/>
    </location>
</feature>
<dbReference type="Pfam" id="PF21788">
    <property type="entry name" value="TNP-like_GBD"/>
    <property type="match status" value="1"/>
</dbReference>
<name>A0A6G0IGH1_LARCR</name>
<gene>
    <name evidence="9" type="ORF">D5F01_LYC10191</name>
</gene>
<dbReference type="PANTHER" id="PTHR47577:SF2">
    <property type="entry name" value="THAP DOMAIN CONTAINING 9"/>
    <property type="match status" value="1"/>
</dbReference>
<dbReference type="SMART" id="SM00980">
    <property type="entry name" value="THAP"/>
    <property type="match status" value="1"/>
</dbReference>
<dbReference type="SMART" id="SM00692">
    <property type="entry name" value="DM3"/>
    <property type="match status" value="1"/>
</dbReference>
<feature type="domain" description="THAP-type" evidence="8">
    <location>
        <begin position="1"/>
        <end position="83"/>
    </location>
</feature>
<feature type="region of interest" description="Disordered" evidence="7">
    <location>
        <begin position="89"/>
        <end position="144"/>
    </location>
</feature>
<dbReference type="InterPro" id="IPR038441">
    <property type="entry name" value="THAP_Znf_sf"/>
</dbReference>
<evidence type="ECO:0000256" key="6">
    <source>
        <dbReference type="SAM" id="Coils"/>
    </source>
</evidence>
<dbReference type="AlphaFoldDB" id="A0A6G0IGH1"/>
<keyword evidence="6" id="KW-0175">Coiled coil</keyword>
<accession>A0A6G0IGH1</accession>
<protein>
    <submittedName>
        <fullName evidence="9">THAP domain-containing protein 6</fullName>
    </submittedName>
</protein>
<dbReference type="InterPro" id="IPR006612">
    <property type="entry name" value="THAP_Znf"/>
</dbReference>
<reference evidence="9 10" key="1">
    <citation type="submission" date="2019-07" db="EMBL/GenBank/DDBJ databases">
        <title>Chromosome genome assembly for large yellow croaker.</title>
        <authorList>
            <person name="Xiao S."/>
        </authorList>
    </citation>
    <scope>NUCLEOTIDE SEQUENCE [LARGE SCALE GENOMIC DNA]</scope>
    <source>
        <strain evidence="9">JMULYC20181020</strain>
        <tissue evidence="9">Muscle</tissue>
    </source>
</reference>
<evidence type="ECO:0000256" key="4">
    <source>
        <dbReference type="ARBA" id="ARBA00023125"/>
    </source>
</evidence>
<dbReference type="PANTHER" id="PTHR47577">
    <property type="entry name" value="THAP DOMAIN-CONTAINING PROTEIN 6"/>
    <property type="match status" value="1"/>
</dbReference>
<feature type="coiled-coil region" evidence="6">
    <location>
        <begin position="145"/>
        <end position="204"/>
    </location>
</feature>
<dbReference type="Proteomes" id="UP000424527">
    <property type="component" value="Unassembled WGS sequence"/>
</dbReference>
<dbReference type="Pfam" id="PF21789">
    <property type="entry name" value="TNP-like_RNaseH_C"/>
    <property type="match status" value="1"/>
</dbReference>
<dbReference type="GO" id="GO:0008270">
    <property type="term" value="F:zinc ion binding"/>
    <property type="evidence" value="ECO:0007669"/>
    <property type="project" value="UniProtKB-KW"/>
</dbReference>
<proteinExistence type="predicted"/>
<keyword evidence="4 5" id="KW-0238">DNA-binding</keyword>
<dbReference type="EMBL" id="REGW02000010">
    <property type="protein sequence ID" value="KAE8290605.1"/>
    <property type="molecule type" value="Genomic_DNA"/>
</dbReference>
<dbReference type="InterPro" id="IPR048367">
    <property type="entry name" value="TNP-like_RNaseH_C"/>
</dbReference>
<keyword evidence="1" id="KW-0479">Metal-binding</keyword>
<dbReference type="PROSITE" id="PS50950">
    <property type="entry name" value="ZF_THAP"/>
    <property type="match status" value="1"/>
</dbReference>
<evidence type="ECO:0000256" key="1">
    <source>
        <dbReference type="ARBA" id="ARBA00022723"/>
    </source>
</evidence>
<evidence type="ECO:0000256" key="7">
    <source>
        <dbReference type="SAM" id="MobiDB-lite"/>
    </source>
</evidence>
<evidence type="ECO:0000313" key="10">
    <source>
        <dbReference type="Proteomes" id="UP000424527"/>
    </source>
</evidence>
<evidence type="ECO:0000259" key="8">
    <source>
        <dbReference type="PROSITE" id="PS50950"/>
    </source>
</evidence>
<feature type="compositionally biased region" description="Basic and acidic residues" evidence="7">
    <location>
        <begin position="120"/>
        <end position="134"/>
    </location>
</feature>
<sequence length="592" mass="66500">MPDFCAAYGCANHRCLETRKRGITFHRFPKDGEGRRRWEVAIRRDGFAASARTLLCSEHFRSEDFDRTGQIVRLRDGVVPTIFNLPAHLQRSETRRSTSTSRRAEDNLPNSMDLIPDGSAEERSRLKEQRKQQATEHSYALPGSPEALKAKLEAALARVRKLEREKSNAFRREKRAKNNMQALLEELKEKNLINEELKDKLERYSGCRIHQGPERFCPYAPSAWSKGLSLPERHSAYSPATSQFIAKVSLAAQTLSNSVAVALRTLQDLDYAEFRDSEATSEFIKMPVSKWCLSVLGFVVNIDTLMSMVPVLLEGQRYILTYRFSQDHLELLFNSIRASGGWNNNPNASQFKYIFRKLMARCGVVSRSGNVTAQDDTESLTATIDTSTSLSAVDMSSAAGGDLPSPFADIPALVHDHSYLPIRFSGLVDNALVYISGFVVRRALKQLACDVCRASLVTDAASAIKDQSYHLLTLRNNGGLVIPSEGTVRVVREAESAIRQASANCRRSQPIKLKEVEYIVRKRIGSEDVFVLGEHISDTQYGIDSHNHTLLTLVVSLFFKIRLNHIAKMTTLSFQINSMRQKLNKTVLFKGH</sequence>
<evidence type="ECO:0000256" key="2">
    <source>
        <dbReference type="ARBA" id="ARBA00022771"/>
    </source>
</evidence>
<evidence type="ECO:0000256" key="5">
    <source>
        <dbReference type="PROSITE-ProRule" id="PRU00309"/>
    </source>
</evidence>
<keyword evidence="2 5" id="KW-0863">Zinc-finger</keyword>